<sequence>MKDDYIDRLIGSFLDDALSEAEQAEFETLMLHSEPARQRFWELAEVSGLASQAALAAWPVDDPSPTAAAASHPVHRRSESWSIASAITPPGKSTYVLVTGMLLGVLITGVAWPVTRLLQMPAETQLFSEDFESGTTPGVNGPPTMPGRFSGDFSQVVADQSNVQAASGDRMLQMLRADYEAKSDPAGSHWGDLYRLIDLRSFQSQLASGVTIATATAQFNSTPQPRDEGIRYVISMTAIDAQTAANPKLLAGDLKNRNALAIAYRSWRLDVDPATWQQGNCEIKLPADADFLLLHIAICHAGPDDLDSGQRLTFAGHFIDDIQLSLTHYPR</sequence>
<keyword evidence="1" id="KW-0812">Transmembrane</keyword>
<dbReference type="Proteomes" id="UP000315082">
    <property type="component" value="Chromosome"/>
</dbReference>
<reference evidence="2 3" key="1">
    <citation type="submission" date="2019-02" db="EMBL/GenBank/DDBJ databases">
        <title>Deep-cultivation of Planctomycetes and their phenomic and genomic characterization uncovers novel biology.</title>
        <authorList>
            <person name="Wiegand S."/>
            <person name="Jogler M."/>
            <person name="Boedeker C."/>
            <person name="Pinto D."/>
            <person name="Vollmers J."/>
            <person name="Rivas-Marin E."/>
            <person name="Kohn T."/>
            <person name="Peeters S.H."/>
            <person name="Heuer A."/>
            <person name="Rast P."/>
            <person name="Oberbeckmann S."/>
            <person name="Bunk B."/>
            <person name="Jeske O."/>
            <person name="Meyerdierks A."/>
            <person name="Storesund J.E."/>
            <person name="Kallscheuer N."/>
            <person name="Luecker S."/>
            <person name="Lage O.M."/>
            <person name="Pohl T."/>
            <person name="Merkel B.J."/>
            <person name="Hornburger P."/>
            <person name="Mueller R.-W."/>
            <person name="Bruemmer F."/>
            <person name="Labrenz M."/>
            <person name="Spormann A.M."/>
            <person name="Op den Camp H."/>
            <person name="Overmann J."/>
            <person name="Amann R."/>
            <person name="Jetten M.S.M."/>
            <person name="Mascher T."/>
            <person name="Medema M.H."/>
            <person name="Devos D.P."/>
            <person name="Kaster A.-K."/>
            <person name="Ovreas L."/>
            <person name="Rohde M."/>
            <person name="Galperin M.Y."/>
            <person name="Jogler C."/>
        </authorList>
    </citation>
    <scope>NUCLEOTIDE SEQUENCE [LARGE SCALE GENOMIC DNA]</scope>
    <source>
        <strain evidence="2 3">Poly24</strain>
    </source>
</reference>
<dbReference type="RefSeq" id="WP_145091968.1">
    <property type="nucleotide sequence ID" value="NZ_CP036348.1"/>
</dbReference>
<organism evidence="2 3">
    <name type="scientific">Rosistilla carotiformis</name>
    <dbReference type="NCBI Taxonomy" id="2528017"/>
    <lineage>
        <taxon>Bacteria</taxon>
        <taxon>Pseudomonadati</taxon>
        <taxon>Planctomycetota</taxon>
        <taxon>Planctomycetia</taxon>
        <taxon>Pirellulales</taxon>
        <taxon>Pirellulaceae</taxon>
        <taxon>Rosistilla</taxon>
    </lineage>
</organism>
<evidence type="ECO:0000313" key="3">
    <source>
        <dbReference type="Proteomes" id="UP000315082"/>
    </source>
</evidence>
<dbReference type="OrthoDB" id="264078at2"/>
<evidence type="ECO:0000256" key="1">
    <source>
        <dbReference type="SAM" id="Phobius"/>
    </source>
</evidence>
<proteinExistence type="predicted"/>
<name>A0A518JPU7_9BACT</name>
<gene>
    <name evidence="2" type="ORF">Poly24_12730</name>
</gene>
<evidence type="ECO:0008006" key="4">
    <source>
        <dbReference type="Google" id="ProtNLM"/>
    </source>
</evidence>
<accession>A0A518JPU7</accession>
<dbReference type="EMBL" id="CP036348">
    <property type="protein sequence ID" value="QDV67572.1"/>
    <property type="molecule type" value="Genomic_DNA"/>
</dbReference>
<dbReference type="KEGG" id="rcf:Poly24_12730"/>
<feature type="transmembrane region" description="Helical" evidence="1">
    <location>
        <begin position="95"/>
        <end position="114"/>
    </location>
</feature>
<keyword evidence="3" id="KW-1185">Reference proteome</keyword>
<keyword evidence="1" id="KW-1133">Transmembrane helix</keyword>
<keyword evidence="1" id="KW-0472">Membrane</keyword>
<evidence type="ECO:0000313" key="2">
    <source>
        <dbReference type="EMBL" id="QDV67572.1"/>
    </source>
</evidence>
<dbReference type="AlphaFoldDB" id="A0A518JPU7"/>
<protein>
    <recommendedName>
        <fullName evidence="4">Zinc-finger domain-containing protein</fullName>
    </recommendedName>
</protein>